<comment type="pathway">
    <text evidence="2">Protein modification; protein sumoylation.</text>
</comment>
<evidence type="ECO:0000256" key="7">
    <source>
        <dbReference type="ARBA" id="ARBA00022786"/>
    </source>
</evidence>
<dbReference type="PROSITE" id="PS50800">
    <property type="entry name" value="SAP"/>
    <property type="match status" value="1"/>
</dbReference>
<evidence type="ECO:0000256" key="2">
    <source>
        <dbReference type="ARBA" id="ARBA00004718"/>
    </source>
</evidence>
<dbReference type="InterPro" id="IPR038654">
    <property type="entry name" value="PINIT_sf"/>
</dbReference>
<feature type="domain" description="SAP" evidence="12">
    <location>
        <begin position="23"/>
        <end position="57"/>
    </location>
</feature>
<evidence type="ECO:0000259" key="12">
    <source>
        <dbReference type="PROSITE" id="PS50800"/>
    </source>
</evidence>
<dbReference type="Gene3D" id="3.30.40.10">
    <property type="entry name" value="Zinc/RING finger domain, C3HC4 (zinc finger)"/>
    <property type="match status" value="1"/>
</dbReference>
<dbReference type="Pfam" id="PF02891">
    <property type="entry name" value="zf-MIZ"/>
    <property type="match status" value="1"/>
</dbReference>
<protein>
    <submittedName>
        <fullName evidence="15">E3 SUMO-protein ligase PIAS3</fullName>
    </submittedName>
</protein>
<evidence type="ECO:0000256" key="6">
    <source>
        <dbReference type="ARBA" id="ARBA00022771"/>
    </source>
</evidence>
<evidence type="ECO:0000259" key="13">
    <source>
        <dbReference type="PROSITE" id="PS51044"/>
    </source>
</evidence>
<dbReference type="InterPro" id="IPR004181">
    <property type="entry name" value="Znf_MIZ"/>
</dbReference>
<keyword evidence="6 10" id="KW-0863">Zinc-finger</keyword>
<proteinExistence type="inferred from homology"/>
<dbReference type="GO" id="GO:0006357">
    <property type="term" value="P:regulation of transcription by RNA polymerase II"/>
    <property type="evidence" value="ECO:0007669"/>
    <property type="project" value="TreeGrafter"/>
</dbReference>
<dbReference type="AlphaFoldDB" id="A0A146L223"/>
<dbReference type="PANTHER" id="PTHR10782:SF94">
    <property type="entry name" value="SUPPRESSOR OF VARIEGATION 2-10, ISOFORM I"/>
    <property type="match status" value="1"/>
</dbReference>
<dbReference type="FunFam" id="2.60.120.780:FF:000001">
    <property type="entry name" value="E3 SUMO-protein ligase PIAS2 isoform X1"/>
    <property type="match status" value="1"/>
</dbReference>
<evidence type="ECO:0000256" key="9">
    <source>
        <dbReference type="ARBA" id="ARBA00023242"/>
    </source>
</evidence>
<evidence type="ECO:0000256" key="3">
    <source>
        <dbReference type="ARBA" id="ARBA00005383"/>
    </source>
</evidence>
<sequence>MAARKGKKPGTPVNTEVQLTNMLMTFRVSELQMLLGFAGLNKTGRKSELQNRAVDMIRGKGHQNPQIASKIRELYKSIQTGGTGVVQGSQMELSAHSSHAQHGMSAAMMPVSRSMGNPLPNFHPLAARNNMYVPNAANLYPTYPQAGKGPQSLPPAQMMQQAVPTHPDVTLKRIPFYEVEGELLRPSTLIQNPTSREPGATFHFYLSPSQADAVSFNREITMGKSEYLFQERPREIQMRFCVCETSCEQEDAFPPGLVAKVNGKACPLPAGPVPINKPAAEAKRPPRPVNISALCKLCPSVANTIHLNWTPDYNRGGTYIVGVWVVKRLSAMDLLDKLKTKGPRSAECTAGIIKEKLNDEDCDIATTSLRVSLICPLGKMKMVTPIRPVTCTHLQCFDATIFLQMNEKKPTWLCPVCNKPALYDNLVIDGYFMDVMSSSDLPSDCHEIQLNKDGSWSAHNPSAKKKATSDTPKANETIQEINDLDSDDSMDTGIGSSEGGAKEDGSSKPSKVVMVDLTISDSDDDGPALPPPPAAPAPAKLETPAAPPTTTPDASSNGSSGLRSSPSIIMLDSPSPPPRDPSPRVQPTAPPLQAPSPSDSRSPYLPQQTTSHSPGLLTQQPLVTAPPQSILQPSAVLPPHAYHPQVHQPQDHQRMQTPYTSYMPYDSRYHPF</sequence>
<dbReference type="PROSITE" id="PS51044">
    <property type="entry name" value="ZF_SP_RING"/>
    <property type="match status" value="1"/>
</dbReference>
<feature type="domain" description="SP-RING-type" evidence="13">
    <location>
        <begin position="360"/>
        <end position="441"/>
    </location>
</feature>
<keyword evidence="5" id="KW-0479">Metal-binding</keyword>
<comment type="subcellular location">
    <subcellularLocation>
        <location evidence="1">Nucleus</location>
    </subcellularLocation>
</comment>
<keyword evidence="15" id="KW-0436">Ligase</keyword>
<reference evidence="15" key="1">
    <citation type="journal article" date="2016" name="Gigascience">
        <title>De novo construction of an expanded transcriptome assembly for the western tarnished plant bug, Lygus hesperus.</title>
        <authorList>
            <person name="Tassone E.E."/>
            <person name="Geib S.M."/>
            <person name="Hall B."/>
            <person name="Fabrick J.A."/>
            <person name="Brent C.S."/>
            <person name="Hull J.J."/>
        </authorList>
    </citation>
    <scope>NUCLEOTIDE SEQUENCE</scope>
</reference>
<evidence type="ECO:0000256" key="4">
    <source>
        <dbReference type="ARBA" id="ARBA00022679"/>
    </source>
</evidence>
<evidence type="ECO:0000256" key="5">
    <source>
        <dbReference type="ARBA" id="ARBA00022723"/>
    </source>
</evidence>
<dbReference type="InterPro" id="IPR036361">
    <property type="entry name" value="SAP_dom_sf"/>
</dbReference>
<dbReference type="GO" id="GO:0005634">
    <property type="term" value="C:nucleus"/>
    <property type="evidence" value="ECO:0007669"/>
    <property type="project" value="UniProtKB-SubCell"/>
</dbReference>
<name>A0A146L223_LYGHE</name>
<evidence type="ECO:0000256" key="1">
    <source>
        <dbReference type="ARBA" id="ARBA00004123"/>
    </source>
</evidence>
<evidence type="ECO:0000259" key="14">
    <source>
        <dbReference type="PROSITE" id="PS51466"/>
    </source>
</evidence>
<dbReference type="GO" id="GO:0097240">
    <property type="term" value="P:chromosome attachment to the nuclear envelope"/>
    <property type="evidence" value="ECO:0007669"/>
    <property type="project" value="UniProtKB-ARBA"/>
</dbReference>
<dbReference type="Gene3D" id="2.60.120.780">
    <property type="entry name" value="PINIT domain"/>
    <property type="match status" value="1"/>
</dbReference>
<dbReference type="PROSITE" id="PS51466">
    <property type="entry name" value="PINIT"/>
    <property type="match status" value="1"/>
</dbReference>
<dbReference type="GO" id="GO:0003712">
    <property type="term" value="F:transcription coregulator activity"/>
    <property type="evidence" value="ECO:0007669"/>
    <property type="project" value="TreeGrafter"/>
</dbReference>
<dbReference type="FunFam" id="3.30.40.10:FF:000247">
    <property type="entry name" value="Uncharacterized protein, isoform B"/>
    <property type="match status" value="1"/>
</dbReference>
<dbReference type="Pfam" id="PF14324">
    <property type="entry name" value="PINIT"/>
    <property type="match status" value="1"/>
</dbReference>
<dbReference type="InterPro" id="IPR003034">
    <property type="entry name" value="SAP_dom"/>
</dbReference>
<evidence type="ECO:0000256" key="11">
    <source>
        <dbReference type="SAM" id="MobiDB-lite"/>
    </source>
</evidence>
<dbReference type="GO" id="GO:0016925">
    <property type="term" value="P:protein sumoylation"/>
    <property type="evidence" value="ECO:0007669"/>
    <property type="project" value="UniProtKB-UniPathway"/>
</dbReference>
<dbReference type="Gene3D" id="1.10.720.30">
    <property type="entry name" value="SAP domain"/>
    <property type="match status" value="1"/>
</dbReference>
<dbReference type="SMART" id="SM00513">
    <property type="entry name" value="SAP"/>
    <property type="match status" value="1"/>
</dbReference>
<dbReference type="GO" id="GO:0008270">
    <property type="term" value="F:zinc ion binding"/>
    <property type="evidence" value="ECO:0007669"/>
    <property type="project" value="UniProtKB-KW"/>
</dbReference>
<dbReference type="InterPro" id="IPR013083">
    <property type="entry name" value="Znf_RING/FYVE/PHD"/>
</dbReference>
<evidence type="ECO:0000313" key="15">
    <source>
        <dbReference type="EMBL" id="JAQ01795.1"/>
    </source>
</evidence>
<dbReference type="GO" id="GO:0061665">
    <property type="term" value="F:SUMO ligase activity"/>
    <property type="evidence" value="ECO:0007669"/>
    <property type="project" value="TreeGrafter"/>
</dbReference>
<evidence type="ECO:0000256" key="8">
    <source>
        <dbReference type="ARBA" id="ARBA00022833"/>
    </source>
</evidence>
<organism evidence="15">
    <name type="scientific">Lygus hesperus</name>
    <name type="common">Western plant bug</name>
    <dbReference type="NCBI Taxonomy" id="30085"/>
    <lineage>
        <taxon>Eukaryota</taxon>
        <taxon>Metazoa</taxon>
        <taxon>Ecdysozoa</taxon>
        <taxon>Arthropoda</taxon>
        <taxon>Hexapoda</taxon>
        <taxon>Insecta</taxon>
        <taxon>Pterygota</taxon>
        <taxon>Neoptera</taxon>
        <taxon>Paraneoptera</taxon>
        <taxon>Hemiptera</taxon>
        <taxon>Heteroptera</taxon>
        <taxon>Panheteroptera</taxon>
        <taxon>Cimicomorpha</taxon>
        <taxon>Miridae</taxon>
        <taxon>Mirini</taxon>
        <taxon>Lygus</taxon>
    </lineage>
</organism>
<gene>
    <name evidence="15" type="primary">PIAS3_1</name>
    <name evidence="15" type="ORF">g.69194</name>
</gene>
<dbReference type="GO" id="GO:0000785">
    <property type="term" value="C:chromatin"/>
    <property type="evidence" value="ECO:0007669"/>
    <property type="project" value="TreeGrafter"/>
</dbReference>
<keyword evidence="7" id="KW-0833">Ubl conjugation pathway</keyword>
<feature type="region of interest" description="Disordered" evidence="11">
    <location>
        <begin position="453"/>
        <end position="672"/>
    </location>
</feature>
<evidence type="ECO:0000256" key="10">
    <source>
        <dbReference type="PROSITE-ProRule" id="PRU00452"/>
    </source>
</evidence>
<dbReference type="PANTHER" id="PTHR10782">
    <property type="entry name" value="ZINC FINGER MIZ DOMAIN-CONTAINING PROTEIN"/>
    <property type="match status" value="1"/>
</dbReference>
<feature type="compositionally biased region" description="Polar residues" evidence="11">
    <location>
        <begin position="469"/>
        <end position="480"/>
    </location>
</feature>
<dbReference type="EMBL" id="GDHC01016834">
    <property type="protein sequence ID" value="JAQ01795.1"/>
    <property type="molecule type" value="Transcribed_RNA"/>
</dbReference>
<keyword evidence="9" id="KW-0539">Nucleus</keyword>
<dbReference type="InterPro" id="IPR023321">
    <property type="entry name" value="PINIT"/>
</dbReference>
<comment type="similarity">
    <text evidence="3">Belongs to the PIAS family.</text>
</comment>
<keyword evidence="8" id="KW-0862">Zinc</keyword>
<feature type="compositionally biased region" description="Low complexity" evidence="11">
    <location>
        <begin position="551"/>
        <end position="567"/>
    </location>
</feature>
<dbReference type="SUPFAM" id="SSF68906">
    <property type="entry name" value="SAP domain"/>
    <property type="match status" value="1"/>
</dbReference>
<dbReference type="Pfam" id="PF02037">
    <property type="entry name" value="SAP"/>
    <property type="match status" value="1"/>
</dbReference>
<accession>A0A146L223</accession>
<dbReference type="UniPathway" id="UPA00886"/>
<feature type="domain" description="PINIT" evidence="14">
    <location>
        <begin position="151"/>
        <end position="329"/>
    </location>
</feature>
<feature type="compositionally biased region" description="Polar residues" evidence="11">
    <location>
        <begin position="595"/>
        <end position="632"/>
    </location>
</feature>
<dbReference type="FunFam" id="1.10.720.30:FF:000001">
    <property type="entry name" value="E3 SUMO-protein ligase PIAS2 isoform 1"/>
    <property type="match status" value="1"/>
</dbReference>
<keyword evidence="4" id="KW-0808">Transferase</keyword>
<dbReference type="GO" id="GO:0016874">
    <property type="term" value="F:ligase activity"/>
    <property type="evidence" value="ECO:0007669"/>
    <property type="project" value="UniProtKB-KW"/>
</dbReference>